<comment type="caution">
    <text evidence="5">The sequence shown here is derived from an EMBL/GenBank/DDBJ whole genome shotgun (WGS) entry which is preliminary data.</text>
</comment>
<dbReference type="GO" id="GO:0016887">
    <property type="term" value="F:ATP hydrolysis activity"/>
    <property type="evidence" value="ECO:0007669"/>
    <property type="project" value="InterPro"/>
</dbReference>
<name>A0A9D7SB05_9BACT</name>
<evidence type="ECO:0000256" key="2">
    <source>
        <dbReference type="ARBA" id="ARBA00022741"/>
    </source>
</evidence>
<organism evidence="5 6">
    <name type="scientific">Candidatus Defluviibacterium haderslevense</name>
    <dbReference type="NCBI Taxonomy" id="2981993"/>
    <lineage>
        <taxon>Bacteria</taxon>
        <taxon>Pseudomonadati</taxon>
        <taxon>Bacteroidota</taxon>
        <taxon>Saprospiria</taxon>
        <taxon>Saprospirales</taxon>
        <taxon>Saprospiraceae</taxon>
        <taxon>Candidatus Defluviibacterium</taxon>
    </lineage>
</organism>
<feature type="domain" description="ABC transporter" evidence="4">
    <location>
        <begin position="16"/>
        <end position="253"/>
    </location>
</feature>
<gene>
    <name evidence="5" type="ORF">IPO85_11660</name>
</gene>
<accession>A0A9D7SB05</accession>
<dbReference type="Gene3D" id="3.40.50.300">
    <property type="entry name" value="P-loop containing nucleotide triphosphate hydrolases"/>
    <property type="match status" value="1"/>
</dbReference>
<dbReference type="PROSITE" id="PS00211">
    <property type="entry name" value="ABC_TRANSPORTER_1"/>
    <property type="match status" value="1"/>
</dbReference>
<dbReference type="AlphaFoldDB" id="A0A9D7SB05"/>
<sequence>MSEPMSNTLEDGKAVIVIDNLVKSFGEQVVLNHTSLRLYKGENLIVLGKSGTGKSVLIKCIVGLLNFNDGTIDVFGQRVNDLSRIELGEIRKQIGFLFQSGALYDSMTVKQNLEFPLRRIKKQLTEDEINDKIIEVLENVGLSDAINKMPSQLSGGMRKRISLARTIVVDPLIMLYDEPTTGLDPVTSDEISSLIVDVQKKYKTSSIIITHDIKCARHTANRIIMLHEGLVYKEGTLKEFEESDDELIQSFFKS</sequence>
<evidence type="ECO:0000259" key="4">
    <source>
        <dbReference type="PROSITE" id="PS50893"/>
    </source>
</evidence>
<evidence type="ECO:0000256" key="1">
    <source>
        <dbReference type="ARBA" id="ARBA00022448"/>
    </source>
</evidence>
<protein>
    <submittedName>
        <fullName evidence="5">ATP-binding cassette domain-containing protein</fullName>
    </submittedName>
</protein>
<dbReference type="SUPFAM" id="SSF52540">
    <property type="entry name" value="P-loop containing nucleoside triphosphate hydrolases"/>
    <property type="match status" value="1"/>
</dbReference>
<reference evidence="5 6" key="1">
    <citation type="submission" date="2020-10" db="EMBL/GenBank/DDBJ databases">
        <title>Connecting structure to function with the recovery of over 1000 high-quality activated sludge metagenome-assembled genomes encoding full-length rRNA genes using long-read sequencing.</title>
        <authorList>
            <person name="Singleton C.M."/>
            <person name="Petriglieri F."/>
            <person name="Kristensen J.M."/>
            <person name="Kirkegaard R.H."/>
            <person name="Michaelsen T.Y."/>
            <person name="Andersen M.H."/>
            <person name="Karst S.M."/>
            <person name="Dueholm M.S."/>
            <person name="Nielsen P.H."/>
            <person name="Albertsen M."/>
        </authorList>
    </citation>
    <scope>NUCLEOTIDE SEQUENCE [LARGE SCALE GENOMIC DNA]</scope>
    <source>
        <strain evidence="5">Ribe_18-Q3-R11-54_BAT3C.373</strain>
    </source>
</reference>
<dbReference type="PANTHER" id="PTHR43023">
    <property type="entry name" value="PROTEIN TRIGALACTOSYLDIACYLGLYCEROL 3, CHLOROPLASTIC"/>
    <property type="match status" value="1"/>
</dbReference>
<evidence type="ECO:0000313" key="6">
    <source>
        <dbReference type="Proteomes" id="UP000808349"/>
    </source>
</evidence>
<evidence type="ECO:0000313" key="5">
    <source>
        <dbReference type="EMBL" id="MBK9718146.1"/>
    </source>
</evidence>
<keyword evidence="2" id="KW-0547">Nucleotide-binding</keyword>
<evidence type="ECO:0000256" key="3">
    <source>
        <dbReference type="ARBA" id="ARBA00022840"/>
    </source>
</evidence>
<dbReference type="InterPro" id="IPR003439">
    <property type="entry name" value="ABC_transporter-like_ATP-bd"/>
</dbReference>
<dbReference type="EMBL" id="JADKFW010000007">
    <property type="protein sequence ID" value="MBK9718146.1"/>
    <property type="molecule type" value="Genomic_DNA"/>
</dbReference>
<dbReference type="InterPro" id="IPR017871">
    <property type="entry name" value="ABC_transporter-like_CS"/>
</dbReference>
<dbReference type="Proteomes" id="UP000808349">
    <property type="component" value="Unassembled WGS sequence"/>
</dbReference>
<dbReference type="PROSITE" id="PS50893">
    <property type="entry name" value="ABC_TRANSPORTER_2"/>
    <property type="match status" value="1"/>
</dbReference>
<dbReference type="Pfam" id="PF00005">
    <property type="entry name" value="ABC_tran"/>
    <property type="match status" value="1"/>
</dbReference>
<keyword evidence="1" id="KW-0813">Transport</keyword>
<keyword evidence="3 5" id="KW-0067">ATP-binding</keyword>
<dbReference type="InterPro" id="IPR003593">
    <property type="entry name" value="AAA+_ATPase"/>
</dbReference>
<dbReference type="PANTHER" id="PTHR43023:SF6">
    <property type="entry name" value="INTERMEMBRANE PHOSPHOLIPID TRANSPORT SYSTEM ATP-BINDING PROTEIN MLAF"/>
    <property type="match status" value="1"/>
</dbReference>
<dbReference type="InterPro" id="IPR027417">
    <property type="entry name" value="P-loop_NTPase"/>
</dbReference>
<proteinExistence type="predicted"/>
<dbReference type="GO" id="GO:0005524">
    <property type="term" value="F:ATP binding"/>
    <property type="evidence" value="ECO:0007669"/>
    <property type="project" value="UniProtKB-KW"/>
</dbReference>
<dbReference type="SMART" id="SM00382">
    <property type="entry name" value="AAA"/>
    <property type="match status" value="1"/>
</dbReference>